<name>A0A016RV81_9BILA</name>
<protein>
    <recommendedName>
        <fullName evidence="8">G-protein coupled receptors family 1 profile domain-containing protein</fullName>
    </recommendedName>
</protein>
<keyword evidence="4 5" id="KW-0472">Membrane</keyword>
<keyword evidence="3 5" id="KW-1133">Transmembrane helix</keyword>
<evidence type="ECO:0000313" key="6">
    <source>
        <dbReference type="EMBL" id="EYB82295.1"/>
    </source>
</evidence>
<organism evidence="6 7">
    <name type="scientific">Ancylostoma ceylanicum</name>
    <dbReference type="NCBI Taxonomy" id="53326"/>
    <lineage>
        <taxon>Eukaryota</taxon>
        <taxon>Metazoa</taxon>
        <taxon>Ecdysozoa</taxon>
        <taxon>Nematoda</taxon>
        <taxon>Chromadorea</taxon>
        <taxon>Rhabditida</taxon>
        <taxon>Rhabditina</taxon>
        <taxon>Rhabditomorpha</taxon>
        <taxon>Strongyloidea</taxon>
        <taxon>Ancylostomatidae</taxon>
        <taxon>Ancylostomatinae</taxon>
        <taxon>Ancylostoma</taxon>
    </lineage>
</organism>
<evidence type="ECO:0000256" key="1">
    <source>
        <dbReference type="ARBA" id="ARBA00004370"/>
    </source>
</evidence>
<keyword evidence="2 5" id="KW-0812">Transmembrane</keyword>
<dbReference type="OrthoDB" id="5873055at2759"/>
<feature type="transmembrane region" description="Helical" evidence="5">
    <location>
        <begin position="90"/>
        <end position="111"/>
    </location>
</feature>
<feature type="transmembrane region" description="Helical" evidence="5">
    <location>
        <begin position="15"/>
        <end position="39"/>
    </location>
</feature>
<evidence type="ECO:0000256" key="2">
    <source>
        <dbReference type="ARBA" id="ARBA00022692"/>
    </source>
</evidence>
<evidence type="ECO:0008006" key="8">
    <source>
        <dbReference type="Google" id="ProtNLM"/>
    </source>
</evidence>
<dbReference type="InterPro" id="IPR019424">
    <property type="entry name" value="7TM_GPCR_Srsx"/>
</dbReference>
<reference evidence="7" key="1">
    <citation type="journal article" date="2015" name="Nat. Genet.">
        <title>The genome and transcriptome of the zoonotic hookworm Ancylostoma ceylanicum identify infection-specific gene families.</title>
        <authorList>
            <person name="Schwarz E.M."/>
            <person name="Hu Y."/>
            <person name="Antoshechkin I."/>
            <person name="Miller M.M."/>
            <person name="Sternberg P.W."/>
            <person name="Aroian R.V."/>
        </authorList>
    </citation>
    <scope>NUCLEOTIDE SEQUENCE</scope>
    <source>
        <strain evidence="7">HY135</strain>
    </source>
</reference>
<evidence type="ECO:0000313" key="7">
    <source>
        <dbReference type="Proteomes" id="UP000024635"/>
    </source>
</evidence>
<dbReference type="Pfam" id="PF10320">
    <property type="entry name" value="7TM_GPCR_Srsx"/>
    <property type="match status" value="1"/>
</dbReference>
<proteinExistence type="predicted"/>
<dbReference type="InterPro" id="IPR000276">
    <property type="entry name" value="GPCR_Rhodpsn"/>
</dbReference>
<dbReference type="Gene3D" id="1.20.1070.10">
    <property type="entry name" value="Rhodopsin 7-helix transmembrane proteins"/>
    <property type="match status" value="1"/>
</dbReference>
<evidence type="ECO:0000256" key="5">
    <source>
        <dbReference type="SAM" id="Phobius"/>
    </source>
</evidence>
<keyword evidence="7" id="KW-1185">Reference proteome</keyword>
<comment type="subcellular location">
    <subcellularLocation>
        <location evidence="1">Membrane</location>
    </subcellularLocation>
</comment>
<gene>
    <name evidence="6" type="primary">Acey_s0363.g3543</name>
    <name evidence="6" type="ORF">Y032_0363g3543</name>
</gene>
<evidence type="ECO:0000256" key="4">
    <source>
        <dbReference type="ARBA" id="ARBA00023136"/>
    </source>
</evidence>
<evidence type="ECO:0000256" key="3">
    <source>
        <dbReference type="ARBA" id="ARBA00022989"/>
    </source>
</evidence>
<dbReference type="EMBL" id="JARK01001699">
    <property type="protein sequence ID" value="EYB82295.1"/>
    <property type="molecule type" value="Genomic_DNA"/>
</dbReference>
<dbReference type="InterPro" id="IPR047130">
    <property type="entry name" value="7TM_GPCR_Srsx_nematod"/>
</dbReference>
<dbReference type="SUPFAM" id="SSF81321">
    <property type="entry name" value="Family A G protein-coupled receptor-like"/>
    <property type="match status" value="1"/>
</dbReference>
<dbReference type="GO" id="GO:0004930">
    <property type="term" value="F:G protein-coupled receptor activity"/>
    <property type="evidence" value="ECO:0007669"/>
    <property type="project" value="InterPro"/>
</dbReference>
<comment type="caution">
    <text evidence="6">The sequence shown here is derived from an EMBL/GenBank/DDBJ whole genome shotgun (WGS) entry which is preliminary data.</text>
</comment>
<dbReference type="AlphaFoldDB" id="A0A016RV81"/>
<feature type="transmembrane region" description="Helical" evidence="5">
    <location>
        <begin position="59"/>
        <end position="78"/>
    </location>
</feature>
<dbReference type="GO" id="GO:0016020">
    <property type="term" value="C:membrane"/>
    <property type="evidence" value="ECO:0007669"/>
    <property type="project" value="UniProtKB-SubCell"/>
</dbReference>
<dbReference type="Proteomes" id="UP000024635">
    <property type="component" value="Unassembled WGS sequence"/>
</dbReference>
<sequence length="159" mass="18248">MDPTISGLAPHVSRYWSFSNVVISCLVVVVYIVIIVYVYMKGKSKACQEHRKVVRRLKVIVIVFVFSWFMAMLGVDLGNAMGFSADVLSIWQSNMVLFALLCYSQTFYVCIWRSPEYRSAFVEQLYLATCRKPSPNFQPQTISTINPTKILIRVSRQCK</sequence>
<dbReference type="PANTHER" id="PTHR23360">
    <property type="entry name" value="G-PROTEIN COUPLED RECEPTORS FAMILY 1 PROFILE DOMAIN-CONTAINING PROTEIN-RELATED"/>
    <property type="match status" value="1"/>
</dbReference>
<dbReference type="PANTHER" id="PTHR23360:SF37">
    <property type="entry name" value="G-PROTEIN COUPLED RECEPTORS FAMILY 1 PROFILE DOMAIN-CONTAINING PROTEIN"/>
    <property type="match status" value="1"/>
</dbReference>
<dbReference type="SMART" id="SM01381">
    <property type="entry name" value="7TM_GPCR_Srsx"/>
    <property type="match status" value="1"/>
</dbReference>
<accession>A0A016RV81</accession>